<dbReference type="InterPro" id="IPR020459">
    <property type="entry name" value="AMP-binding"/>
</dbReference>
<comment type="caution">
    <text evidence="2">The sequence shown here is derived from an EMBL/GenBank/DDBJ whole genome shotgun (WGS) entry which is preliminary data.</text>
</comment>
<sequence>ERYQLLVSGNNTTKDYPKDLCIHELFEAQVERASSGGATLTPSSVAVVFEDKQLTYQQLNARANRIAHYLQRLGVGPEVLVGICLERSLEMVVGLLGILKAGGAYVPLDPEYPTERLAYMLSDSQVKVLLTQSKLADSFPEHGVQVVCLDTDWGVISQESEENPVSGVKSSNLAYTIYTSGSTGKPKGVMISHKAICNHMCWMQTAFPLTEADKVLQKTPFSFDASI</sequence>
<evidence type="ECO:0000259" key="1">
    <source>
        <dbReference type="Pfam" id="PF00501"/>
    </source>
</evidence>
<evidence type="ECO:0000313" key="2">
    <source>
        <dbReference type="EMBL" id="NMF67533.1"/>
    </source>
</evidence>
<dbReference type="EMBL" id="QMEC01000372">
    <property type="protein sequence ID" value="NMF67533.1"/>
    <property type="molecule type" value="Genomic_DNA"/>
</dbReference>
<proteinExistence type="predicted"/>
<protein>
    <submittedName>
        <fullName evidence="2">Non-ribosomal peptide synthetase</fullName>
    </submittedName>
</protein>
<dbReference type="PANTHER" id="PTHR45527">
    <property type="entry name" value="NONRIBOSOMAL PEPTIDE SYNTHETASE"/>
    <property type="match status" value="1"/>
</dbReference>
<evidence type="ECO:0000313" key="3">
    <source>
        <dbReference type="Proteomes" id="UP000762253"/>
    </source>
</evidence>
<dbReference type="InterPro" id="IPR042099">
    <property type="entry name" value="ANL_N_sf"/>
</dbReference>
<dbReference type="Proteomes" id="UP000762253">
    <property type="component" value="Unassembled WGS sequence"/>
</dbReference>
<accession>A0ABX1MGA3</accession>
<dbReference type="SUPFAM" id="SSF56801">
    <property type="entry name" value="Acetyl-CoA synthetase-like"/>
    <property type="match status" value="1"/>
</dbReference>
<dbReference type="PRINTS" id="PR00154">
    <property type="entry name" value="AMPBINDING"/>
</dbReference>
<dbReference type="Pfam" id="PF00501">
    <property type="entry name" value="AMP-binding"/>
    <property type="match status" value="1"/>
</dbReference>
<organism evidence="2 3">
    <name type="scientific">Brasilonema octagenarum UFV-OR1</name>
    <dbReference type="NCBI Taxonomy" id="417115"/>
    <lineage>
        <taxon>Bacteria</taxon>
        <taxon>Bacillati</taxon>
        <taxon>Cyanobacteriota</taxon>
        <taxon>Cyanophyceae</taxon>
        <taxon>Nostocales</taxon>
        <taxon>Scytonemataceae</taxon>
        <taxon>Brasilonema</taxon>
        <taxon>Octagenarum group</taxon>
    </lineage>
</organism>
<keyword evidence="3" id="KW-1185">Reference proteome</keyword>
<dbReference type="Gene3D" id="3.40.50.12780">
    <property type="entry name" value="N-terminal domain of ligase-like"/>
    <property type="match status" value="1"/>
</dbReference>
<feature type="non-terminal residue" evidence="2">
    <location>
        <position position="1"/>
    </location>
</feature>
<dbReference type="InterPro" id="IPR000873">
    <property type="entry name" value="AMP-dep_synth/lig_dom"/>
</dbReference>
<feature type="domain" description="AMP-dependent synthetase/ligase" evidence="1">
    <location>
        <begin position="40"/>
        <end position="226"/>
    </location>
</feature>
<name>A0ABX1MGA3_9CYAN</name>
<dbReference type="PANTHER" id="PTHR45527:SF1">
    <property type="entry name" value="FATTY ACID SYNTHASE"/>
    <property type="match status" value="1"/>
</dbReference>
<gene>
    <name evidence="2" type="ORF">DP115_34355</name>
</gene>
<reference evidence="2 3" key="1">
    <citation type="submission" date="2018-06" db="EMBL/GenBank/DDBJ databases">
        <title>Comparative genomics of Brasilonema spp. strains.</title>
        <authorList>
            <person name="Alvarenga D.O."/>
            <person name="Fiore M.F."/>
            <person name="Varani A.M."/>
        </authorList>
    </citation>
    <scope>NUCLEOTIDE SEQUENCE [LARGE SCALE GENOMIC DNA]</scope>
    <source>
        <strain evidence="2 3">UFV-OR1</strain>
    </source>
</reference>